<dbReference type="EMBL" id="AP026073">
    <property type="protein sequence ID" value="BDM70009.1"/>
    <property type="molecule type" value="Genomic_DNA"/>
</dbReference>
<reference evidence="3" key="1">
    <citation type="submission" date="2022-06" db="EMBL/GenBank/DDBJ databases">
        <title>Complete genome sequence of Streptomyces nigrescens HEK616.</title>
        <authorList>
            <person name="Asamizu S."/>
            <person name="Onaka H."/>
        </authorList>
    </citation>
    <scope>NUCLEOTIDE SEQUENCE</scope>
    <source>
        <strain evidence="3">HEK616</strain>
    </source>
</reference>
<keyword evidence="2" id="KW-0732">Signal</keyword>
<feature type="region of interest" description="Disordered" evidence="1">
    <location>
        <begin position="41"/>
        <end position="70"/>
    </location>
</feature>
<feature type="signal peptide" evidence="2">
    <location>
        <begin position="1"/>
        <end position="31"/>
    </location>
</feature>
<name>A0ABM7ZUG0_STRNI</name>
<dbReference type="PROSITE" id="PS51257">
    <property type="entry name" value="PROKAR_LIPOPROTEIN"/>
    <property type="match status" value="1"/>
</dbReference>
<gene>
    <name evidence="3" type="ORF">HEK616_34960</name>
</gene>
<protein>
    <recommendedName>
        <fullName evidence="5">Lipoprotein</fullName>
    </recommendedName>
</protein>
<keyword evidence="4" id="KW-1185">Reference proteome</keyword>
<dbReference type="Proteomes" id="UP001059597">
    <property type="component" value="Chromosome"/>
</dbReference>
<proteinExistence type="predicted"/>
<evidence type="ECO:0000256" key="2">
    <source>
        <dbReference type="SAM" id="SignalP"/>
    </source>
</evidence>
<evidence type="ECO:0008006" key="5">
    <source>
        <dbReference type="Google" id="ProtNLM"/>
    </source>
</evidence>
<feature type="chain" id="PRO_5047162365" description="Lipoprotein" evidence="2">
    <location>
        <begin position="32"/>
        <end position="217"/>
    </location>
</feature>
<evidence type="ECO:0000313" key="3">
    <source>
        <dbReference type="EMBL" id="BDM70009.1"/>
    </source>
</evidence>
<sequence>MVGMDIRTPSRSAGRYRLAALVALPVLVLSAACGGEDGGLKTGEEVASVPGDPGNAPSDSKGSGNQGGAGDKGAFYDAQMKYVQCMRGKAGIKDFPDPKISGYLDWTKIDEIARKPGNEEASKGGKNGVCGKEMSAAMRLEPKRDVQKEYESLLSHATCMRKHGVSTFANPTMSGGNVIPGGDANPVASSIDPESPVYKRARQACKDKLLDGLDGMQ</sequence>
<evidence type="ECO:0000313" key="4">
    <source>
        <dbReference type="Proteomes" id="UP001059597"/>
    </source>
</evidence>
<feature type="region of interest" description="Disordered" evidence="1">
    <location>
        <begin position="176"/>
        <end position="198"/>
    </location>
</feature>
<evidence type="ECO:0000256" key="1">
    <source>
        <dbReference type="SAM" id="MobiDB-lite"/>
    </source>
</evidence>
<accession>A0ABM7ZUG0</accession>
<organism evidence="3 4">
    <name type="scientific">Streptomyces nigrescens</name>
    <dbReference type="NCBI Taxonomy" id="1920"/>
    <lineage>
        <taxon>Bacteria</taxon>
        <taxon>Bacillati</taxon>
        <taxon>Actinomycetota</taxon>
        <taxon>Actinomycetes</taxon>
        <taxon>Kitasatosporales</taxon>
        <taxon>Streptomycetaceae</taxon>
        <taxon>Streptomyces</taxon>
    </lineage>
</organism>